<feature type="domain" description="DUF2460" evidence="1">
    <location>
        <begin position="12"/>
        <end position="197"/>
    </location>
</feature>
<sequence>MKLSNTIFPELRGLSWSVTKTPEFYTLTKTSPTGLDVSAVLSAYPRWQFSLSYEFLRDDGTARGELQKLLGLFLACNGNVEDFLYLDPNDHKAQNELIGVGDGAATDFQLCRTYAGFTEPVYGVKDTPVVAVNNVPAPFSVSDTGIVKFKKAPPERAVISWSGEFYYRVKFKESSMEFANFTYRLWEAKKVEFVSVKRVSG</sequence>
<name>A0A4R1PQ27_9FIRM</name>
<proteinExistence type="predicted"/>
<dbReference type="Proteomes" id="UP000295063">
    <property type="component" value="Unassembled WGS sequence"/>
</dbReference>
<comment type="caution">
    <text evidence="2">The sequence shown here is derived from an EMBL/GenBank/DDBJ whole genome shotgun (WGS) entry which is preliminary data.</text>
</comment>
<organism evidence="2 3">
    <name type="scientific">Anaerospora hongkongensis</name>
    <dbReference type="NCBI Taxonomy" id="244830"/>
    <lineage>
        <taxon>Bacteria</taxon>
        <taxon>Bacillati</taxon>
        <taxon>Bacillota</taxon>
        <taxon>Negativicutes</taxon>
        <taxon>Selenomonadales</taxon>
        <taxon>Sporomusaceae</taxon>
        <taxon>Anaerospora</taxon>
    </lineage>
</organism>
<dbReference type="OrthoDB" id="1685145at2"/>
<gene>
    <name evidence="2" type="ORF">EV210_11748</name>
</gene>
<keyword evidence="3" id="KW-1185">Reference proteome</keyword>
<accession>A0A4R1PQ27</accession>
<dbReference type="InterPro" id="IPR011740">
    <property type="entry name" value="DUF2460"/>
</dbReference>
<evidence type="ECO:0000259" key="1">
    <source>
        <dbReference type="Pfam" id="PF09343"/>
    </source>
</evidence>
<dbReference type="Pfam" id="PF09343">
    <property type="entry name" value="DUF2460"/>
    <property type="match status" value="1"/>
</dbReference>
<evidence type="ECO:0000313" key="3">
    <source>
        <dbReference type="Proteomes" id="UP000295063"/>
    </source>
</evidence>
<dbReference type="EMBL" id="SLUI01000017">
    <property type="protein sequence ID" value="TCL33590.1"/>
    <property type="molecule type" value="Genomic_DNA"/>
</dbReference>
<dbReference type="AlphaFoldDB" id="A0A4R1PQ27"/>
<reference evidence="2 3" key="1">
    <citation type="submission" date="2019-03" db="EMBL/GenBank/DDBJ databases">
        <title>Genomic Encyclopedia of Type Strains, Phase IV (KMG-IV): sequencing the most valuable type-strain genomes for metagenomic binning, comparative biology and taxonomic classification.</title>
        <authorList>
            <person name="Goeker M."/>
        </authorList>
    </citation>
    <scope>NUCLEOTIDE SEQUENCE [LARGE SCALE GENOMIC DNA]</scope>
    <source>
        <strain evidence="2 3">DSM 15969</strain>
    </source>
</reference>
<evidence type="ECO:0000313" key="2">
    <source>
        <dbReference type="EMBL" id="TCL33590.1"/>
    </source>
</evidence>
<protein>
    <submittedName>
        <fullName evidence="2">Uncharacterized protein (TIGR02217 family)</fullName>
    </submittedName>
</protein>